<accession>A0A2X2IYR9</accession>
<sequence length="81" mass="9175">MKYIFGILFTLVILFVATYFLLGLWGIKLLEAENFSKILWTTGILTLTSIILVCFVILPFFGSGKHGNYEDNGKVAQRKID</sequence>
<organism evidence="1 2">
    <name type="scientific">Sphingobacterium multivorum</name>
    <dbReference type="NCBI Taxonomy" id="28454"/>
    <lineage>
        <taxon>Bacteria</taxon>
        <taxon>Pseudomonadati</taxon>
        <taxon>Bacteroidota</taxon>
        <taxon>Sphingobacteriia</taxon>
        <taxon>Sphingobacteriales</taxon>
        <taxon>Sphingobacteriaceae</taxon>
        <taxon>Sphingobacterium</taxon>
    </lineage>
</organism>
<dbReference type="RefSeq" id="WP_112374866.1">
    <property type="nucleotide sequence ID" value="NZ_CP069793.1"/>
</dbReference>
<dbReference type="GeneID" id="97182550"/>
<reference evidence="1 2" key="1">
    <citation type="submission" date="2018-06" db="EMBL/GenBank/DDBJ databases">
        <authorList>
            <consortium name="Pathogen Informatics"/>
            <person name="Doyle S."/>
        </authorList>
    </citation>
    <scope>NUCLEOTIDE SEQUENCE [LARGE SCALE GENOMIC DNA]</scope>
    <source>
        <strain evidence="1 2">NCTC11343</strain>
    </source>
</reference>
<evidence type="ECO:0000313" key="2">
    <source>
        <dbReference type="Proteomes" id="UP000251241"/>
    </source>
</evidence>
<name>A0A2X2IYR9_SPHMU</name>
<evidence type="ECO:0000313" key="1">
    <source>
        <dbReference type="EMBL" id="SPZ86928.1"/>
    </source>
</evidence>
<proteinExistence type="predicted"/>
<dbReference type="EMBL" id="UAUU01000009">
    <property type="protein sequence ID" value="SPZ86928.1"/>
    <property type="molecule type" value="Genomic_DNA"/>
</dbReference>
<gene>
    <name evidence="1" type="ORF">NCTC11343_02605</name>
</gene>
<dbReference type="Proteomes" id="UP000251241">
    <property type="component" value="Unassembled WGS sequence"/>
</dbReference>
<dbReference type="AlphaFoldDB" id="A0A2X2IYR9"/>
<protein>
    <submittedName>
        <fullName evidence="1">Uncharacterized protein</fullName>
    </submittedName>
</protein>